<feature type="transmembrane region" description="Helical" evidence="1">
    <location>
        <begin position="77"/>
        <end position="97"/>
    </location>
</feature>
<feature type="transmembrane region" description="Helical" evidence="1">
    <location>
        <begin position="37"/>
        <end position="56"/>
    </location>
</feature>
<evidence type="ECO:0000313" key="4">
    <source>
        <dbReference type="Proteomes" id="UP000255233"/>
    </source>
</evidence>
<feature type="transmembrane region" description="Helical" evidence="1">
    <location>
        <begin position="275"/>
        <end position="296"/>
    </location>
</feature>
<feature type="transmembrane region" description="Helical" evidence="1">
    <location>
        <begin position="131"/>
        <end position="150"/>
    </location>
</feature>
<dbReference type="InterPro" id="IPR002656">
    <property type="entry name" value="Acyl_transf_3_dom"/>
</dbReference>
<feature type="transmembrane region" description="Helical" evidence="1">
    <location>
        <begin position="182"/>
        <end position="204"/>
    </location>
</feature>
<feature type="transmembrane region" description="Helical" evidence="1">
    <location>
        <begin position="308"/>
        <end position="332"/>
    </location>
</feature>
<keyword evidence="3" id="KW-0012">Acyltransferase</keyword>
<feature type="domain" description="Acyltransferase 3" evidence="2">
    <location>
        <begin position="5"/>
        <end position="329"/>
    </location>
</feature>
<accession>A0A379MN46</accession>
<keyword evidence="3" id="KW-0808">Transferase</keyword>
<feature type="transmembrane region" description="Helical" evidence="1">
    <location>
        <begin position="242"/>
        <end position="263"/>
    </location>
</feature>
<gene>
    <name evidence="3" type="primary">oatA</name>
    <name evidence="3" type="ORF">NCTC11190_00223</name>
</gene>
<dbReference type="Proteomes" id="UP000255233">
    <property type="component" value="Unassembled WGS sequence"/>
</dbReference>
<dbReference type="GO" id="GO:0016020">
    <property type="term" value="C:membrane"/>
    <property type="evidence" value="ECO:0007669"/>
    <property type="project" value="TreeGrafter"/>
</dbReference>
<keyword evidence="4" id="KW-1185">Reference proteome</keyword>
<keyword evidence="1" id="KW-0812">Transmembrane</keyword>
<reference evidence="3 4" key="1">
    <citation type="submission" date="2018-06" db="EMBL/GenBank/DDBJ databases">
        <authorList>
            <consortium name="Pathogen Informatics"/>
            <person name="Doyle S."/>
        </authorList>
    </citation>
    <scope>NUCLEOTIDE SEQUENCE [LARGE SCALE GENOMIC DNA]</scope>
    <source>
        <strain evidence="3 4">NCTC11190</strain>
    </source>
</reference>
<dbReference type="OrthoDB" id="9796461at2"/>
<keyword evidence="1" id="KW-0472">Membrane</keyword>
<evidence type="ECO:0000259" key="2">
    <source>
        <dbReference type="Pfam" id="PF01757"/>
    </source>
</evidence>
<protein>
    <submittedName>
        <fullName evidence="3">O-acetyltransferase OatA</fullName>
        <ecNumber evidence="3">2.3.1.-</ecNumber>
    </submittedName>
</protein>
<evidence type="ECO:0000313" key="3">
    <source>
        <dbReference type="EMBL" id="SUE33028.1"/>
    </source>
</evidence>
<feature type="transmembrane region" description="Helical" evidence="1">
    <location>
        <begin position="216"/>
        <end position="236"/>
    </location>
</feature>
<keyword evidence="1" id="KW-1133">Transmembrane helix</keyword>
<sequence>MIDTLTSLRFIFATMVFGAHCYVIDGFFDAHFFKEGFVGVSFFFVLSGFIIAYNYQKRLQDKKITKRTFWVARIARIYPLHWLTLFLAAISGGYVVASGVLDWFGHFLTSLTLTNAYIPEAGYFFSFNSPSWSLCCEQLFYICFPFLVPLARDWRRLLGVSGLAAALIVAGMYFTPENDIKGYWYVNPVTRLPDFLVGMLLFRLYERLKDRNIGRLQGSLLEIGSVALFLAFYFGAAEIPKVYRYSCFYWLPVAAVLISFSLQKGMLSRILSNRLLVAGGEISYSFYLIHLFILLSYAEWQKETGGHIAWYIAVPLLFCVVIGLSLLSYRYFEKPMNKRVKSLLNR</sequence>
<dbReference type="PANTHER" id="PTHR23028:SF53">
    <property type="entry name" value="ACYL_TRANSF_3 DOMAIN-CONTAINING PROTEIN"/>
    <property type="match status" value="1"/>
</dbReference>
<organism evidence="3 4">
    <name type="scientific">Rikenella microfusus</name>
    <dbReference type="NCBI Taxonomy" id="28139"/>
    <lineage>
        <taxon>Bacteria</taxon>
        <taxon>Pseudomonadati</taxon>
        <taxon>Bacteroidota</taxon>
        <taxon>Bacteroidia</taxon>
        <taxon>Bacteroidales</taxon>
        <taxon>Rikenellaceae</taxon>
        <taxon>Rikenella</taxon>
    </lineage>
</organism>
<proteinExistence type="predicted"/>
<dbReference type="GO" id="GO:0016747">
    <property type="term" value="F:acyltransferase activity, transferring groups other than amino-acyl groups"/>
    <property type="evidence" value="ECO:0007669"/>
    <property type="project" value="InterPro"/>
</dbReference>
<dbReference type="EMBL" id="UGVL01000001">
    <property type="protein sequence ID" value="SUE33028.1"/>
    <property type="molecule type" value="Genomic_DNA"/>
</dbReference>
<evidence type="ECO:0000256" key="1">
    <source>
        <dbReference type="SAM" id="Phobius"/>
    </source>
</evidence>
<name>A0A379MN46_9BACT</name>
<dbReference type="STRING" id="880526.GCA_000427365_01219"/>
<dbReference type="EC" id="2.3.1.-" evidence="3"/>
<dbReference type="GO" id="GO:0009103">
    <property type="term" value="P:lipopolysaccharide biosynthetic process"/>
    <property type="evidence" value="ECO:0007669"/>
    <property type="project" value="TreeGrafter"/>
</dbReference>
<dbReference type="Pfam" id="PF01757">
    <property type="entry name" value="Acyl_transf_3"/>
    <property type="match status" value="1"/>
</dbReference>
<dbReference type="RefSeq" id="WP_027290937.1">
    <property type="nucleotide sequence ID" value="NZ_UGVL01000001.1"/>
</dbReference>
<dbReference type="AlphaFoldDB" id="A0A379MN46"/>
<dbReference type="PANTHER" id="PTHR23028">
    <property type="entry name" value="ACETYLTRANSFERASE"/>
    <property type="match status" value="1"/>
</dbReference>
<feature type="transmembrane region" description="Helical" evidence="1">
    <location>
        <begin position="157"/>
        <end position="176"/>
    </location>
</feature>
<dbReference type="InterPro" id="IPR050879">
    <property type="entry name" value="Acyltransferase_3"/>
</dbReference>